<dbReference type="InParanoid" id="G0R4P5"/>
<dbReference type="EMBL" id="GL984353">
    <property type="protein sequence ID" value="EGR27551.1"/>
    <property type="molecule type" value="Genomic_DNA"/>
</dbReference>
<dbReference type="GeneID" id="14903623"/>
<protein>
    <submittedName>
        <fullName evidence="1">Uncharacterized protein</fullName>
    </submittedName>
</protein>
<dbReference type="Proteomes" id="UP000008983">
    <property type="component" value="Unassembled WGS sequence"/>
</dbReference>
<sequence>MALQINDLTDISQIILYQNQQDADNLVDYLKRIENWRQTPEVQLKGVYIKVLIKPKYTVIDKKWKNICIAIKVAKDINEISLHNLNVINCHLQRKNGFIRKNSFPLHKNPLYQGKQSEKFGQRER</sequence>
<name>G0R4P5_ICHMU</name>
<evidence type="ECO:0000313" key="1">
    <source>
        <dbReference type="EMBL" id="EGR27551.1"/>
    </source>
</evidence>
<organism evidence="1 2">
    <name type="scientific">Ichthyophthirius multifiliis</name>
    <name type="common">White spot disease agent</name>
    <name type="synonym">Ich</name>
    <dbReference type="NCBI Taxonomy" id="5932"/>
    <lineage>
        <taxon>Eukaryota</taxon>
        <taxon>Sar</taxon>
        <taxon>Alveolata</taxon>
        <taxon>Ciliophora</taxon>
        <taxon>Intramacronucleata</taxon>
        <taxon>Oligohymenophorea</taxon>
        <taxon>Hymenostomatida</taxon>
        <taxon>Ophryoglenina</taxon>
        <taxon>Ichthyophthirius</taxon>
    </lineage>
</organism>
<evidence type="ECO:0000313" key="2">
    <source>
        <dbReference type="Proteomes" id="UP000008983"/>
    </source>
</evidence>
<dbReference type="AlphaFoldDB" id="G0R4P5"/>
<gene>
    <name evidence="1" type="ORF">IMG5_194140</name>
</gene>
<dbReference type="RefSeq" id="XP_004025003.1">
    <property type="nucleotide sequence ID" value="XM_004024954.1"/>
</dbReference>
<accession>G0R4P5</accession>
<dbReference type="Gene3D" id="2.40.50.140">
    <property type="entry name" value="Nucleic acid-binding proteins"/>
    <property type="match status" value="1"/>
</dbReference>
<dbReference type="InterPro" id="IPR012340">
    <property type="entry name" value="NA-bd_OB-fold"/>
</dbReference>
<dbReference type="eggNOG" id="ENOG502R2QR">
    <property type="taxonomic scope" value="Eukaryota"/>
</dbReference>
<reference evidence="1 2" key="1">
    <citation type="submission" date="2011-07" db="EMBL/GenBank/DDBJ databases">
        <authorList>
            <person name="Coyne R."/>
            <person name="Brami D."/>
            <person name="Johnson J."/>
            <person name="Hostetler J."/>
            <person name="Hannick L."/>
            <person name="Clark T."/>
            <person name="Cassidy-Hanley D."/>
            <person name="Inman J."/>
        </authorList>
    </citation>
    <scope>NUCLEOTIDE SEQUENCE [LARGE SCALE GENOMIC DNA]</scope>
    <source>
        <strain evidence="1 2">G5</strain>
    </source>
</reference>
<keyword evidence="2" id="KW-1185">Reference proteome</keyword>
<proteinExistence type="predicted"/>
<dbReference type="OrthoDB" id="10499795at2759"/>